<dbReference type="Pfam" id="PF01757">
    <property type="entry name" value="Acyl_transf_3"/>
    <property type="match status" value="1"/>
</dbReference>
<dbReference type="GO" id="GO:0016746">
    <property type="term" value="F:acyltransferase activity"/>
    <property type="evidence" value="ECO:0007669"/>
    <property type="project" value="UniProtKB-KW"/>
</dbReference>
<protein>
    <submittedName>
        <fullName evidence="4">Acyltransferase family protein</fullName>
        <ecNumber evidence="4">2.3.-.-</ecNumber>
    </submittedName>
</protein>
<gene>
    <name evidence="4" type="ORF">ACFOZ9_16385</name>
</gene>
<reference evidence="5" key="1">
    <citation type="journal article" date="2019" name="Int. J. Syst. Evol. Microbiol.">
        <title>The Global Catalogue of Microorganisms (GCM) 10K type strain sequencing project: providing services to taxonomists for standard genome sequencing and annotation.</title>
        <authorList>
            <consortium name="The Broad Institute Genomics Platform"/>
            <consortium name="The Broad Institute Genome Sequencing Center for Infectious Disease"/>
            <person name="Wu L."/>
            <person name="Ma J."/>
        </authorList>
    </citation>
    <scope>NUCLEOTIDE SEQUENCE [LARGE SCALE GENOMIC DNA]</scope>
    <source>
        <strain evidence="5">CCUG 56029</strain>
    </source>
</reference>
<dbReference type="EC" id="2.3.-.-" evidence="4"/>
<dbReference type="RefSeq" id="WP_380041635.1">
    <property type="nucleotide sequence ID" value="NZ_JBHSEH010000024.1"/>
</dbReference>
<keyword evidence="2" id="KW-0472">Membrane</keyword>
<keyword evidence="4" id="KW-0012">Acyltransferase</keyword>
<feature type="transmembrane region" description="Helical" evidence="2">
    <location>
        <begin position="114"/>
        <end position="131"/>
    </location>
</feature>
<keyword evidence="4" id="KW-0808">Transferase</keyword>
<feature type="transmembrane region" description="Helical" evidence="2">
    <location>
        <begin position="264"/>
        <end position="282"/>
    </location>
</feature>
<feature type="transmembrane region" description="Helical" evidence="2">
    <location>
        <begin position="288"/>
        <end position="311"/>
    </location>
</feature>
<comment type="caution">
    <text evidence="4">The sequence shown here is derived from an EMBL/GenBank/DDBJ whole genome shotgun (WGS) entry which is preliminary data.</text>
</comment>
<name>A0ABV8XVD5_9DEIO</name>
<keyword evidence="2" id="KW-0812">Transmembrane</keyword>
<evidence type="ECO:0000313" key="4">
    <source>
        <dbReference type="EMBL" id="MFC4427798.1"/>
    </source>
</evidence>
<feature type="transmembrane region" description="Helical" evidence="2">
    <location>
        <begin position="238"/>
        <end position="257"/>
    </location>
</feature>
<evidence type="ECO:0000256" key="1">
    <source>
        <dbReference type="SAM" id="MobiDB-lite"/>
    </source>
</evidence>
<feature type="domain" description="Acyltransferase 3" evidence="3">
    <location>
        <begin position="29"/>
        <end position="378"/>
    </location>
</feature>
<organism evidence="4 5">
    <name type="scientific">Deinococcus navajonensis</name>
    <dbReference type="NCBI Taxonomy" id="309884"/>
    <lineage>
        <taxon>Bacteria</taxon>
        <taxon>Thermotogati</taxon>
        <taxon>Deinococcota</taxon>
        <taxon>Deinococci</taxon>
        <taxon>Deinococcales</taxon>
        <taxon>Deinococcaceae</taxon>
        <taxon>Deinococcus</taxon>
    </lineage>
</organism>
<evidence type="ECO:0000313" key="5">
    <source>
        <dbReference type="Proteomes" id="UP001595998"/>
    </source>
</evidence>
<keyword evidence="5" id="KW-1185">Reference proteome</keyword>
<dbReference type="PANTHER" id="PTHR23028">
    <property type="entry name" value="ACETYLTRANSFERASE"/>
    <property type="match status" value="1"/>
</dbReference>
<dbReference type="PANTHER" id="PTHR23028:SF131">
    <property type="entry name" value="BLR2367 PROTEIN"/>
    <property type="match status" value="1"/>
</dbReference>
<feature type="region of interest" description="Disordered" evidence="1">
    <location>
        <begin position="1"/>
        <end position="24"/>
    </location>
</feature>
<keyword evidence="2" id="KW-1133">Transmembrane helix</keyword>
<feature type="transmembrane region" description="Helical" evidence="2">
    <location>
        <begin position="200"/>
        <end position="218"/>
    </location>
</feature>
<proteinExistence type="predicted"/>
<dbReference type="EMBL" id="JBHSEH010000024">
    <property type="protein sequence ID" value="MFC4427798.1"/>
    <property type="molecule type" value="Genomic_DNA"/>
</dbReference>
<feature type="transmembrane region" description="Helical" evidence="2">
    <location>
        <begin position="70"/>
        <end position="93"/>
    </location>
</feature>
<accession>A0ABV8XVD5</accession>
<dbReference type="InterPro" id="IPR050879">
    <property type="entry name" value="Acyltransferase_3"/>
</dbReference>
<evidence type="ECO:0000259" key="3">
    <source>
        <dbReference type="Pfam" id="PF01757"/>
    </source>
</evidence>
<feature type="transmembrane region" description="Helical" evidence="2">
    <location>
        <begin position="360"/>
        <end position="383"/>
    </location>
</feature>
<evidence type="ECO:0000256" key="2">
    <source>
        <dbReference type="SAM" id="Phobius"/>
    </source>
</evidence>
<dbReference type="InterPro" id="IPR002656">
    <property type="entry name" value="Acyl_transf_3_dom"/>
</dbReference>
<dbReference type="Proteomes" id="UP001595998">
    <property type="component" value="Unassembled WGS sequence"/>
</dbReference>
<sequence>MTRNELVSRGPEAPTPASTGQPPALPRYAELEAYRGIAALLVVVFHAYQYTREGTQATRYLYEGTPLHRLLFNLDTPVAWFFALSGFLLFMPFARSIVEGKAPLRGRWFLFRRAVRILPLYLLAIPVVWAVRYSGQPGTWTDLLEHLTFTHVWDSRYIFYTIGPAWSLGNEVIFYVMLAVMGPAIFRWTREATALNRRRWLLGFPLALIGLSVAYKLFMHLGLGLDAPGRAWFFNPLAHADTFAMGMLLAALSALGWGHARTATRAGLLVLAVALLTLIFLLRPDLPLVRLFAFTLSGLAFTCLLASTVLARQPGRLTQALDRPGWVTLGLMSYGVYLWHEPLMRELARHHLLIRTDPGAFWVNALVLALVSSALAWLTYRLIETPAQELRNLFTAEGRFRDGYAEAKAQYERELSHESRLKGSPGTSSSSS</sequence>
<feature type="transmembrane region" description="Helical" evidence="2">
    <location>
        <begin position="323"/>
        <end position="340"/>
    </location>
</feature>